<keyword evidence="3" id="KW-0804">Transcription</keyword>
<dbReference type="Gene3D" id="1.20.120.530">
    <property type="entry name" value="GntR ligand-binding domain-like"/>
    <property type="match status" value="1"/>
</dbReference>
<dbReference type="GO" id="GO:0003700">
    <property type="term" value="F:DNA-binding transcription factor activity"/>
    <property type="evidence" value="ECO:0007669"/>
    <property type="project" value="InterPro"/>
</dbReference>
<protein>
    <submittedName>
        <fullName evidence="5">FadR family transcriptional regulator</fullName>
    </submittedName>
</protein>
<dbReference type="SUPFAM" id="SSF46785">
    <property type="entry name" value="Winged helix' DNA-binding domain"/>
    <property type="match status" value="1"/>
</dbReference>
<dbReference type="Pfam" id="PF07729">
    <property type="entry name" value="FCD"/>
    <property type="match status" value="1"/>
</dbReference>
<feature type="domain" description="HTH gntR-type" evidence="4">
    <location>
        <begin position="9"/>
        <end position="77"/>
    </location>
</feature>
<dbReference type="InterPro" id="IPR008920">
    <property type="entry name" value="TF_FadR/GntR_C"/>
</dbReference>
<evidence type="ECO:0000256" key="3">
    <source>
        <dbReference type="ARBA" id="ARBA00023163"/>
    </source>
</evidence>
<dbReference type="Proteomes" id="UP000824164">
    <property type="component" value="Unassembled WGS sequence"/>
</dbReference>
<dbReference type="InterPro" id="IPR000524">
    <property type="entry name" value="Tscrpt_reg_HTH_GntR"/>
</dbReference>
<proteinExistence type="predicted"/>
<dbReference type="AlphaFoldDB" id="A0A9D1KWW8"/>
<dbReference type="PANTHER" id="PTHR43537">
    <property type="entry name" value="TRANSCRIPTIONAL REGULATOR, GNTR FAMILY"/>
    <property type="match status" value="1"/>
</dbReference>
<dbReference type="PRINTS" id="PR00035">
    <property type="entry name" value="HTHGNTR"/>
</dbReference>
<dbReference type="GO" id="GO:0003677">
    <property type="term" value="F:DNA binding"/>
    <property type="evidence" value="ECO:0007669"/>
    <property type="project" value="UniProtKB-KW"/>
</dbReference>
<evidence type="ECO:0000313" key="5">
    <source>
        <dbReference type="EMBL" id="HIU02239.1"/>
    </source>
</evidence>
<dbReference type="Gene3D" id="1.10.10.10">
    <property type="entry name" value="Winged helix-like DNA-binding domain superfamily/Winged helix DNA-binding domain"/>
    <property type="match status" value="1"/>
</dbReference>
<dbReference type="EMBL" id="DVLT01000022">
    <property type="protein sequence ID" value="HIU02239.1"/>
    <property type="molecule type" value="Genomic_DNA"/>
</dbReference>
<dbReference type="Pfam" id="PF00392">
    <property type="entry name" value="GntR"/>
    <property type="match status" value="1"/>
</dbReference>
<dbReference type="InterPro" id="IPR011711">
    <property type="entry name" value="GntR_C"/>
</dbReference>
<keyword evidence="2" id="KW-0238">DNA-binding</keyword>
<keyword evidence="1" id="KW-0805">Transcription regulation</keyword>
<evidence type="ECO:0000259" key="4">
    <source>
        <dbReference type="PROSITE" id="PS50949"/>
    </source>
</evidence>
<evidence type="ECO:0000313" key="6">
    <source>
        <dbReference type="Proteomes" id="UP000824164"/>
    </source>
</evidence>
<organism evidence="5 6">
    <name type="scientific">Candidatus Onthocola gallistercoris</name>
    <dbReference type="NCBI Taxonomy" id="2840876"/>
    <lineage>
        <taxon>Bacteria</taxon>
        <taxon>Bacillati</taxon>
        <taxon>Bacillota</taxon>
        <taxon>Bacilli</taxon>
        <taxon>Candidatus Onthocola</taxon>
    </lineage>
</organism>
<sequence>MMNLTSDEKSLPQKISEALVSLILEEGLNPGDKLPNESILAKRLDVGRSSIREAMKLLASRNIVTIRQGSGTYVASSPGMTEDPLGFTFIGDKKKLIHDLIEVRFLLEPSIAAIAASHADENDIKKITTLCDEVETLLKGQKDHTQKDIEFHTAIAMSSKNVVVPRLIPVINSSIPLFVETTGNQLFHETIETHREITQAIAAHDALAAQDAMYLHLVYNRKMIKALFD</sequence>
<dbReference type="PANTHER" id="PTHR43537:SF5">
    <property type="entry name" value="UXU OPERON TRANSCRIPTIONAL REGULATOR"/>
    <property type="match status" value="1"/>
</dbReference>
<reference evidence="5" key="2">
    <citation type="journal article" date="2021" name="PeerJ">
        <title>Extensive microbial diversity within the chicken gut microbiome revealed by metagenomics and culture.</title>
        <authorList>
            <person name="Gilroy R."/>
            <person name="Ravi A."/>
            <person name="Getino M."/>
            <person name="Pursley I."/>
            <person name="Horton D.L."/>
            <person name="Alikhan N.F."/>
            <person name="Baker D."/>
            <person name="Gharbi K."/>
            <person name="Hall N."/>
            <person name="Watson M."/>
            <person name="Adriaenssens E.M."/>
            <person name="Foster-Nyarko E."/>
            <person name="Jarju S."/>
            <person name="Secka A."/>
            <person name="Antonio M."/>
            <person name="Oren A."/>
            <person name="Chaudhuri R.R."/>
            <person name="La Ragione R."/>
            <person name="Hildebrand F."/>
            <person name="Pallen M.J."/>
        </authorList>
    </citation>
    <scope>NUCLEOTIDE SEQUENCE</scope>
    <source>
        <strain evidence="5">CHK187-14744</strain>
    </source>
</reference>
<dbReference type="SMART" id="SM00895">
    <property type="entry name" value="FCD"/>
    <property type="match status" value="1"/>
</dbReference>
<gene>
    <name evidence="5" type="ORF">IAB63_03175</name>
</gene>
<dbReference type="SMART" id="SM00345">
    <property type="entry name" value="HTH_GNTR"/>
    <property type="match status" value="1"/>
</dbReference>
<dbReference type="InterPro" id="IPR036390">
    <property type="entry name" value="WH_DNA-bd_sf"/>
</dbReference>
<accession>A0A9D1KWW8</accession>
<reference evidence="5" key="1">
    <citation type="submission" date="2020-10" db="EMBL/GenBank/DDBJ databases">
        <authorList>
            <person name="Gilroy R."/>
        </authorList>
    </citation>
    <scope>NUCLEOTIDE SEQUENCE</scope>
    <source>
        <strain evidence="5">CHK187-14744</strain>
    </source>
</reference>
<dbReference type="InterPro" id="IPR036388">
    <property type="entry name" value="WH-like_DNA-bd_sf"/>
</dbReference>
<comment type="caution">
    <text evidence="5">The sequence shown here is derived from an EMBL/GenBank/DDBJ whole genome shotgun (WGS) entry which is preliminary data.</text>
</comment>
<dbReference type="PROSITE" id="PS50949">
    <property type="entry name" value="HTH_GNTR"/>
    <property type="match status" value="1"/>
</dbReference>
<dbReference type="CDD" id="cd07377">
    <property type="entry name" value="WHTH_GntR"/>
    <property type="match status" value="1"/>
</dbReference>
<evidence type="ECO:0000256" key="1">
    <source>
        <dbReference type="ARBA" id="ARBA00023015"/>
    </source>
</evidence>
<evidence type="ECO:0000256" key="2">
    <source>
        <dbReference type="ARBA" id="ARBA00023125"/>
    </source>
</evidence>
<dbReference type="SUPFAM" id="SSF48008">
    <property type="entry name" value="GntR ligand-binding domain-like"/>
    <property type="match status" value="1"/>
</dbReference>
<name>A0A9D1KWW8_9FIRM</name>